<proteinExistence type="predicted"/>
<name>A0A5N7CW47_9EURO</name>
<keyword evidence="2" id="KW-1185">Reference proteome</keyword>
<evidence type="ECO:0000313" key="1">
    <source>
        <dbReference type="EMBL" id="KAE8397803.1"/>
    </source>
</evidence>
<sequence>MLGQGLFSWFGTSNAQSSEENVQPTWDPKTLTMAQPFSPAAPTTDKVVTNQPTPTEDMQLQLRGGVAAAAAASAVAIVVVLMGPRVDQKALAEVQEVLLVEAPVVGKAKGCLQSTCNKFDATSYLLDCRALVFT</sequence>
<dbReference type="RefSeq" id="XP_031935122.1">
    <property type="nucleotide sequence ID" value="XM_032088387.1"/>
</dbReference>
<reference evidence="1 2" key="1">
    <citation type="submission" date="2019-04" db="EMBL/GenBank/DDBJ databases">
        <authorList>
            <consortium name="DOE Joint Genome Institute"/>
            <person name="Mondo S."/>
            <person name="Kjaerbolling I."/>
            <person name="Vesth T."/>
            <person name="Frisvad J.C."/>
            <person name="Nybo J.L."/>
            <person name="Theobald S."/>
            <person name="Kildgaard S."/>
            <person name="Isbrandt T."/>
            <person name="Kuo A."/>
            <person name="Sato A."/>
            <person name="Lyhne E.K."/>
            <person name="Kogle M.E."/>
            <person name="Wiebenga A."/>
            <person name="Kun R.S."/>
            <person name="Lubbers R.J."/>
            <person name="Makela M.R."/>
            <person name="Barry K."/>
            <person name="Chovatia M."/>
            <person name="Clum A."/>
            <person name="Daum C."/>
            <person name="Haridas S."/>
            <person name="He G."/>
            <person name="LaButti K."/>
            <person name="Lipzen A."/>
            <person name="Riley R."/>
            <person name="Salamov A."/>
            <person name="Simmons B.A."/>
            <person name="Magnuson J.K."/>
            <person name="Henrissat B."/>
            <person name="Mortensen U.H."/>
            <person name="Larsen T.O."/>
            <person name="Devries R.P."/>
            <person name="Grigoriev I.V."/>
            <person name="Machida M."/>
            <person name="Baker S.E."/>
            <person name="Andersen M.R."/>
            <person name="Cantor M.N."/>
            <person name="Hua S.X."/>
        </authorList>
    </citation>
    <scope>NUCLEOTIDE SEQUENCE [LARGE SCALE GENOMIC DNA]</scope>
    <source>
        <strain evidence="1 2">CBS 119388</strain>
    </source>
</reference>
<gene>
    <name evidence="1" type="ORF">BDV37DRAFT_289120</name>
</gene>
<protein>
    <submittedName>
        <fullName evidence="1">Uncharacterized protein</fullName>
    </submittedName>
</protein>
<dbReference type="OrthoDB" id="4153865at2759"/>
<dbReference type="EMBL" id="ML736878">
    <property type="protein sequence ID" value="KAE8397803.1"/>
    <property type="molecule type" value="Genomic_DNA"/>
</dbReference>
<organism evidence="1 2">
    <name type="scientific">Aspergillus pseudonomiae</name>
    <dbReference type="NCBI Taxonomy" id="1506151"/>
    <lineage>
        <taxon>Eukaryota</taxon>
        <taxon>Fungi</taxon>
        <taxon>Dikarya</taxon>
        <taxon>Ascomycota</taxon>
        <taxon>Pezizomycotina</taxon>
        <taxon>Eurotiomycetes</taxon>
        <taxon>Eurotiomycetidae</taxon>
        <taxon>Eurotiales</taxon>
        <taxon>Aspergillaceae</taxon>
        <taxon>Aspergillus</taxon>
        <taxon>Aspergillus subgen. Circumdati</taxon>
    </lineage>
</organism>
<dbReference type="GeneID" id="43673078"/>
<evidence type="ECO:0000313" key="2">
    <source>
        <dbReference type="Proteomes" id="UP000325579"/>
    </source>
</evidence>
<dbReference type="AlphaFoldDB" id="A0A5N7CW47"/>
<accession>A0A5N7CW47</accession>
<dbReference type="Proteomes" id="UP000325579">
    <property type="component" value="Unassembled WGS sequence"/>
</dbReference>
<accession>A0A5N6HUT6</accession>